<dbReference type="Gene3D" id="3.40.710.10">
    <property type="entry name" value="DD-peptidase/beta-lactamase superfamily"/>
    <property type="match status" value="1"/>
</dbReference>
<dbReference type="InterPro" id="IPR001264">
    <property type="entry name" value="Glyco_trans_51"/>
</dbReference>
<comment type="subcellular location">
    <subcellularLocation>
        <location evidence="1">Cell membrane</location>
    </subcellularLocation>
</comment>
<keyword evidence="7" id="KW-0645">Protease</keyword>
<gene>
    <name evidence="21" type="ORF">ACFSQ0_03860</name>
</gene>
<feature type="domain" description="Penicillin-binding protein transpeptidase" evidence="19">
    <location>
        <begin position="410"/>
        <end position="658"/>
    </location>
</feature>
<keyword evidence="9 21" id="KW-0808">Transferase</keyword>
<evidence type="ECO:0000256" key="16">
    <source>
        <dbReference type="ARBA" id="ARBA00034000"/>
    </source>
</evidence>
<protein>
    <submittedName>
        <fullName evidence="21">Transglycosylase domain-containing protein</fullName>
        <ecNumber evidence="21">2.4.-.-</ecNumber>
    </submittedName>
</protein>
<dbReference type="InterPro" id="IPR036950">
    <property type="entry name" value="PBP_transglycosylase"/>
</dbReference>
<evidence type="ECO:0000256" key="13">
    <source>
        <dbReference type="ARBA" id="ARBA00023136"/>
    </source>
</evidence>
<comment type="pathway">
    <text evidence="2">Cell wall biogenesis; peptidoglycan biosynthesis.</text>
</comment>
<keyword evidence="10" id="KW-0378">Hydrolase</keyword>
<comment type="catalytic activity">
    <reaction evidence="16">
        <text>Preferential cleavage: (Ac)2-L-Lys-D-Ala-|-D-Ala. Also transpeptidation of peptidyl-alanyl moieties that are N-acyl substituents of D-alanine.</text>
        <dbReference type="EC" id="3.4.16.4"/>
    </reaction>
</comment>
<evidence type="ECO:0000259" key="19">
    <source>
        <dbReference type="Pfam" id="PF00905"/>
    </source>
</evidence>
<comment type="similarity">
    <text evidence="4">In the N-terminal section; belongs to the glycosyltransferase 51 family.</text>
</comment>
<keyword evidence="12" id="KW-0573">Peptidoglycan synthesis</keyword>
<reference evidence="22" key="1">
    <citation type="journal article" date="2019" name="Int. J. Syst. Evol. Microbiol.">
        <title>The Global Catalogue of Microorganisms (GCM) 10K type strain sequencing project: providing services to taxonomists for standard genome sequencing and annotation.</title>
        <authorList>
            <consortium name="The Broad Institute Genomics Platform"/>
            <consortium name="The Broad Institute Genome Sequencing Center for Infectious Disease"/>
            <person name="Wu L."/>
            <person name="Ma J."/>
        </authorList>
    </citation>
    <scope>NUCLEOTIDE SEQUENCE [LARGE SCALE GENOMIC DNA]</scope>
    <source>
        <strain evidence="22">KCTC 42255</strain>
    </source>
</reference>
<organism evidence="21 22">
    <name type="scientific">Mesonia sediminis</name>
    <dbReference type="NCBI Taxonomy" id="1703946"/>
    <lineage>
        <taxon>Bacteria</taxon>
        <taxon>Pseudomonadati</taxon>
        <taxon>Bacteroidota</taxon>
        <taxon>Flavobacteriia</taxon>
        <taxon>Flavobacteriales</taxon>
        <taxon>Flavobacteriaceae</taxon>
        <taxon>Mesonia</taxon>
    </lineage>
</organism>
<proteinExistence type="inferred from homology"/>
<keyword evidence="5" id="KW-1003">Cell membrane</keyword>
<evidence type="ECO:0000256" key="8">
    <source>
        <dbReference type="ARBA" id="ARBA00022676"/>
    </source>
</evidence>
<dbReference type="Gene3D" id="1.10.3810.10">
    <property type="entry name" value="Biosynthetic peptidoglycan transglycosylase-like"/>
    <property type="match status" value="1"/>
</dbReference>
<evidence type="ECO:0000259" key="20">
    <source>
        <dbReference type="Pfam" id="PF00912"/>
    </source>
</evidence>
<evidence type="ECO:0000313" key="21">
    <source>
        <dbReference type="EMBL" id="MFD2697117.1"/>
    </source>
</evidence>
<evidence type="ECO:0000256" key="17">
    <source>
        <dbReference type="ARBA" id="ARBA00049902"/>
    </source>
</evidence>
<evidence type="ECO:0000256" key="3">
    <source>
        <dbReference type="ARBA" id="ARBA00007090"/>
    </source>
</evidence>
<evidence type="ECO:0000256" key="7">
    <source>
        <dbReference type="ARBA" id="ARBA00022670"/>
    </source>
</evidence>
<evidence type="ECO:0000256" key="14">
    <source>
        <dbReference type="ARBA" id="ARBA00023268"/>
    </source>
</evidence>
<evidence type="ECO:0000256" key="5">
    <source>
        <dbReference type="ARBA" id="ARBA00022475"/>
    </source>
</evidence>
<evidence type="ECO:0000256" key="4">
    <source>
        <dbReference type="ARBA" id="ARBA00007739"/>
    </source>
</evidence>
<dbReference type="InterPro" id="IPR001460">
    <property type="entry name" value="PCN-bd_Tpept"/>
</dbReference>
<evidence type="ECO:0000256" key="9">
    <source>
        <dbReference type="ARBA" id="ARBA00022679"/>
    </source>
</evidence>
<keyword evidence="18" id="KW-0812">Transmembrane</keyword>
<evidence type="ECO:0000256" key="18">
    <source>
        <dbReference type="SAM" id="Phobius"/>
    </source>
</evidence>
<keyword evidence="11" id="KW-0133">Cell shape</keyword>
<dbReference type="InterPro" id="IPR012338">
    <property type="entry name" value="Beta-lactam/transpept-like"/>
</dbReference>
<keyword evidence="15" id="KW-0961">Cell wall biogenesis/degradation</keyword>
<feature type="domain" description="Glycosyl transferase family 51" evidence="20">
    <location>
        <begin position="64"/>
        <end position="235"/>
    </location>
</feature>
<keyword evidence="6" id="KW-0121">Carboxypeptidase</keyword>
<dbReference type="SUPFAM" id="SSF56601">
    <property type="entry name" value="beta-lactamase/transpeptidase-like"/>
    <property type="match status" value="1"/>
</dbReference>
<name>A0ABW5SEK7_9FLAO</name>
<comment type="caution">
    <text evidence="21">The sequence shown here is derived from an EMBL/GenBank/DDBJ whole genome shotgun (WGS) entry which is preliminary data.</text>
</comment>
<dbReference type="EMBL" id="JBHULZ010000023">
    <property type="protein sequence ID" value="MFD2697117.1"/>
    <property type="molecule type" value="Genomic_DNA"/>
</dbReference>
<comment type="similarity">
    <text evidence="3">In the C-terminal section; belongs to the transpeptidase family.</text>
</comment>
<dbReference type="RefSeq" id="WP_379044379.1">
    <property type="nucleotide sequence ID" value="NZ_JBHULZ010000023.1"/>
</dbReference>
<keyword evidence="14" id="KW-0511">Multifunctional enzyme</keyword>
<evidence type="ECO:0000256" key="10">
    <source>
        <dbReference type="ARBA" id="ARBA00022801"/>
    </source>
</evidence>
<sequence length="764" mass="86911">MKVWLKRILWLFAGLGVIFLSFYLSIYWGAFGKIPSKDELKNLKQSVATEIVDDQGSLLGKVYIYDRQAVSFSDFPPHLINALIATEDARFYEHDGIDAKSLFRVFFKTILLSDKSSGGGSTLTLQLAKNLYGRDAYPVFSIVINKLKESIVAQRIEELYTKEEIIELYLNTVPFPDNTYGIESAAFKFFNTKTKNLTVAQAATLIGSLKANHSYNPRLFPERAQLRRDVVLKQMNKYNYLSTTETNQLIAQKIKLDYQYFSPNQGIAGYFREKVRKQTEQIIQKYKLKQANGDLYNILTDGLRIETTLNKPMQLVAERAMKKHMARLQSQFEKGYGNNAPWLKNKAAFNWALQQLPYYKKLKSQNLSSAQLKDSLNKKQKVKLFDWKESTIKNLSILDSIEHFSKFLNMGFVALEPNTGEVKSYLGGIDYTYFKYDHVSQSKRQVGSLFKPIVYTAAIENGLDPCSYYSPNAVTYTDMKNWTPKNASKENKESEQHINYSLEKALSESINTIAVKVLQEVGIEKTIEQAEKMGIQQELPKVPSIALGVTDMKLLDMAQVYSTFVNGGVAPEPVFIKTIKNKSGEVIWTHDKENKPDTQKVAFSSFTRQVMLSFMQSTVNKGTASRLRTTYRLNNAIAGKTGTTQNNKDAWFAAITPKLVCLTWVGNDNAKINFSSTAIGQGANAALPMFAEFYSALSKNKEFDEITQAQFEPISKEVKKAIECDVEKKDGLFKRIFGKNKDEKSFHEDKQKKKKGIFSWFKKK</sequence>
<dbReference type="Pfam" id="PF00912">
    <property type="entry name" value="Transgly"/>
    <property type="match status" value="1"/>
</dbReference>
<dbReference type="SUPFAM" id="SSF53955">
    <property type="entry name" value="Lysozyme-like"/>
    <property type="match status" value="1"/>
</dbReference>
<comment type="catalytic activity">
    <reaction evidence="17">
        <text>[GlcNAc-(1-&gt;4)-Mur2Ac(oyl-L-Ala-gamma-D-Glu-L-Lys-D-Ala-D-Ala)](n)-di-trans,octa-cis-undecaprenyl diphosphate + beta-D-GlcNAc-(1-&gt;4)-Mur2Ac(oyl-L-Ala-gamma-D-Glu-L-Lys-D-Ala-D-Ala)-di-trans,octa-cis-undecaprenyl diphosphate = [GlcNAc-(1-&gt;4)-Mur2Ac(oyl-L-Ala-gamma-D-Glu-L-Lys-D-Ala-D-Ala)](n+1)-di-trans,octa-cis-undecaprenyl diphosphate + di-trans,octa-cis-undecaprenyl diphosphate + H(+)</text>
        <dbReference type="Rhea" id="RHEA:23708"/>
        <dbReference type="Rhea" id="RHEA-COMP:9602"/>
        <dbReference type="Rhea" id="RHEA-COMP:9603"/>
        <dbReference type="ChEBI" id="CHEBI:15378"/>
        <dbReference type="ChEBI" id="CHEBI:58405"/>
        <dbReference type="ChEBI" id="CHEBI:60033"/>
        <dbReference type="ChEBI" id="CHEBI:78435"/>
        <dbReference type="EC" id="2.4.99.28"/>
    </reaction>
</comment>
<feature type="transmembrane region" description="Helical" evidence="18">
    <location>
        <begin position="9"/>
        <end position="30"/>
    </location>
</feature>
<evidence type="ECO:0000256" key="15">
    <source>
        <dbReference type="ARBA" id="ARBA00023316"/>
    </source>
</evidence>
<accession>A0ABW5SEK7</accession>
<dbReference type="InterPro" id="IPR023346">
    <property type="entry name" value="Lysozyme-like_dom_sf"/>
</dbReference>
<keyword evidence="13 18" id="KW-0472">Membrane</keyword>
<dbReference type="GO" id="GO:0016757">
    <property type="term" value="F:glycosyltransferase activity"/>
    <property type="evidence" value="ECO:0007669"/>
    <property type="project" value="UniProtKB-KW"/>
</dbReference>
<evidence type="ECO:0000256" key="1">
    <source>
        <dbReference type="ARBA" id="ARBA00004236"/>
    </source>
</evidence>
<keyword evidence="22" id="KW-1185">Reference proteome</keyword>
<keyword evidence="18" id="KW-1133">Transmembrane helix</keyword>
<dbReference type="PANTHER" id="PTHR32282">
    <property type="entry name" value="BINDING PROTEIN TRANSPEPTIDASE, PUTATIVE-RELATED"/>
    <property type="match status" value="1"/>
</dbReference>
<dbReference type="EC" id="2.4.-.-" evidence="21"/>
<evidence type="ECO:0000256" key="2">
    <source>
        <dbReference type="ARBA" id="ARBA00004752"/>
    </source>
</evidence>
<dbReference type="PANTHER" id="PTHR32282:SF11">
    <property type="entry name" value="PENICILLIN-BINDING PROTEIN 1B"/>
    <property type="match status" value="1"/>
</dbReference>
<evidence type="ECO:0000313" key="22">
    <source>
        <dbReference type="Proteomes" id="UP001597357"/>
    </source>
</evidence>
<dbReference type="Pfam" id="PF00905">
    <property type="entry name" value="Transpeptidase"/>
    <property type="match status" value="1"/>
</dbReference>
<keyword evidence="8 21" id="KW-0328">Glycosyltransferase</keyword>
<evidence type="ECO:0000256" key="12">
    <source>
        <dbReference type="ARBA" id="ARBA00022984"/>
    </source>
</evidence>
<dbReference type="InterPro" id="IPR050396">
    <property type="entry name" value="Glycosyltr_51/Transpeptidase"/>
</dbReference>
<evidence type="ECO:0000256" key="11">
    <source>
        <dbReference type="ARBA" id="ARBA00022960"/>
    </source>
</evidence>
<evidence type="ECO:0000256" key="6">
    <source>
        <dbReference type="ARBA" id="ARBA00022645"/>
    </source>
</evidence>
<dbReference type="Proteomes" id="UP001597357">
    <property type="component" value="Unassembled WGS sequence"/>
</dbReference>